<accession>A0A3D8Q0I5</accession>
<dbReference type="PANTHER" id="PTHR41307:SF1">
    <property type="entry name" value="MEMBRANE PROTEIN"/>
    <property type="match status" value="1"/>
</dbReference>
<dbReference type="InterPro" id="IPR009214">
    <property type="entry name" value="DUF1129"/>
</dbReference>
<evidence type="ECO:0000256" key="1">
    <source>
        <dbReference type="SAM" id="Phobius"/>
    </source>
</evidence>
<dbReference type="AlphaFoldDB" id="A0A3D8Q0I5"/>
<dbReference type="PANTHER" id="PTHR41307">
    <property type="entry name" value="MEMBRANE PROTEIN-RELATED"/>
    <property type="match status" value="1"/>
</dbReference>
<keyword evidence="1" id="KW-1133">Transmembrane helix</keyword>
<dbReference type="Pfam" id="PF06570">
    <property type="entry name" value="DUF1129"/>
    <property type="match status" value="1"/>
</dbReference>
<dbReference type="Gene3D" id="1.10.1900.10">
    <property type="entry name" value="c-terminal domain of poly(a) binding protein"/>
    <property type="match status" value="1"/>
</dbReference>
<feature type="transmembrane region" description="Helical" evidence="1">
    <location>
        <begin position="140"/>
        <end position="160"/>
    </location>
</feature>
<evidence type="ECO:0000313" key="3">
    <source>
        <dbReference type="Proteomes" id="UP000257143"/>
    </source>
</evidence>
<dbReference type="OrthoDB" id="1750748at2"/>
<feature type="transmembrane region" description="Helical" evidence="1">
    <location>
        <begin position="202"/>
        <end position="219"/>
    </location>
</feature>
<feature type="transmembrane region" description="Helical" evidence="1">
    <location>
        <begin position="231"/>
        <end position="250"/>
    </location>
</feature>
<protein>
    <recommendedName>
        <fullName evidence="4">DUF1129 domain-containing protein</fullName>
    </recommendedName>
</protein>
<reference evidence="3" key="1">
    <citation type="submission" date="2017-11" db="EMBL/GenBank/DDBJ databases">
        <authorList>
            <person name="Zhu W."/>
        </authorList>
    </citation>
    <scope>NUCLEOTIDE SEQUENCE [LARGE SCALE GENOMIC DNA]</scope>
    <source>
        <strain evidence="3">CAU 1183</strain>
    </source>
</reference>
<keyword evidence="1" id="KW-0472">Membrane</keyword>
<dbReference type="SUPFAM" id="SSF158560">
    <property type="entry name" value="BH3980-like"/>
    <property type="match status" value="1"/>
</dbReference>
<feature type="transmembrane region" description="Helical" evidence="1">
    <location>
        <begin position="80"/>
        <end position="102"/>
    </location>
</feature>
<comment type="caution">
    <text evidence="2">The sequence shown here is derived from an EMBL/GenBank/DDBJ whole genome shotgun (WGS) entry which is preliminary data.</text>
</comment>
<evidence type="ECO:0008006" key="4">
    <source>
        <dbReference type="Google" id="ProtNLM"/>
    </source>
</evidence>
<organism evidence="2 3">
    <name type="scientific">Oceanobacillus arenosus</name>
    <dbReference type="NCBI Taxonomy" id="1229153"/>
    <lineage>
        <taxon>Bacteria</taxon>
        <taxon>Bacillati</taxon>
        <taxon>Bacillota</taxon>
        <taxon>Bacilli</taxon>
        <taxon>Bacillales</taxon>
        <taxon>Bacillaceae</taxon>
        <taxon>Oceanobacillus</taxon>
    </lineage>
</organism>
<gene>
    <name evidence="2" type="ORF">CWR48_03955</name>
</gene>
<proteinExistence type="predicted"/>
<keyword evidence="3" id="KW-1185">Reference proteome</keyword>
<keyword evidence="1" id="KW-0812">Transmembrane</keyword>
<dbReference type="EMBL" id="PIOC01000004">
    <property type="protein sequence ID" value="RDW21118.1"/>
    <property type="molecule type" value="Genomic_DNA"/>
</dbReference>
<evidence type="ECO:0000313" key="2">
    <source>
        <dbReference type="EMBL" id="RDW21118.1"/>
    </source>
</evidence>
<feature type="transmembrane region" description="Helical" evidence="1">
    <location>
        <begin position="108"/>
        <end position="128"/>
    </location>
</feature>
<sequence length="262" mass="29615">MKKMLSQKSEQFIIELRMYLMSKGKNDQQINDIIEELSDHLLETEAKGKSVQDITGGSPREYMKTIGKEMKFDLRQSAGLVPLITFLILSYFSFGPAISGTISLSKTGLWIGLGMVIVSFIIYGFFLVNVLPRIFHSKSFYIVGGALQLVLSGVFVVILFLEQNLDTEPFFVATPMQNNYILIADIIIFIVAAIYTKTWFTIFIPFFLALGPLATRFIPESINKNPIYIDIAITIALLIIISIGLFVFFIRKRKKDNQSTIN</sequence>
<name>A0A3D8Q0I5_9BACI</name>
<feature type="transmembrane region" description="Helical" evidence="1">
    <location>
        <begin position="180"/>
        <end position="195"/>
    </location>
</feature>
<dbReference type="Proteomes" id="UP000257143">
    <property type="component" value="Unassembled WGS sequence"/>
</dbReference>